<dbReference type="PANTHER" id="PTHR30383:SF5">
    <property type="entry name" value="SGNH HYDROLASE-TYPE ESTERASE DOMAIN-CONTAINING PROTEIN"/>
    <property type="match status" value="1"/>
</dbReference>
<evidence type="ECO:0000259" key="1">
    <source>
        <dbReference type="Pfam" id="PF13472"/>
    </source>
</evidence>
<organism evidence="2 3">
    <name type="scientific">Sedimentisphaera salicampi</name>
    <dbReference type="NCBI Taxonomy" id="1941349"/>
    <lineage>
        <taxon>Bacteria</taxon>
        <taxon>Pseudomonadati</taxon>
        <taxon>Planctomycetota</taxon>
        <taxon>Phycisphaerae</taxon>
        <taxon>Sedimentisphaerales</taxon>
        <taxon>Sedimentisphaeraceae</taxon>
        <taxon>Sedimentisphaera</taxon>
    </lineage>
</organism>
<dbReference type="InterPro" id="IPR051532">
    <property type="entry name" value="Ester_Hydrolysis_Enzymes"/>
</dbReference>
<dbReference type="AlphaFoldDB" id="A0A1W6LMG4"/>
<name>A0A1W6LMG4_9BACT</name>
<dbReference type="GO" id="GO:0016829">
    <property type="term" value="F:lyase activity"/>
    <property type="evidence" value="ECO:0007669"/>
    <property type="project" value="UniProtKB-KW"/>
</dbReference>
<dbReference type="SUPFAM" id="SSF52266">
    <property type="entry name" value="SGNH hydrolase"/>
    <property type="match status" value="1"/>
</dbReference>
<dbReference type="Pfam" id="PF13472">
    <property type="entry name" value="Lipase_GDSL_2"/>
    <property type="match status" value="1"/>
</dbReference>
<dbReference type="STRING" id="1941349.STSP1_01335"/>
<dbReference type="KEGG" id="pbp:STSP1_01335"/>
<accession>A0A1W6LMG4</accession>
<dbReference type="Proteomes" id="UP000193334">
    <property type="component" value="Chromosome"/>
</dbReference>
<protein>
    <submittedName>
        <fullName evidence="2">Argininosuccinate lyase</fullName>
    </submittedName>
</protein>
<evidence type="ECO:0000313" key="2">
    <source>
        <dbReference type="EMBL" id="ARN56942.1"/>
    </source>
</evidence>
<dbReference type="GO" id="GO:0004622">
    <property type="term" value="F:phosphatidylcholine lysophospholipase activity"/>
    <property type="evidence" value="ECO:0007669"/>
    <property type="project" value="TreeGrafter"/>
</dbReference>
<dbReference type="InterPro" id="IPR036514">
    <property type="entry name" value="SGNH_hydro_sf"/>
</dbReference>
<dbReference type="EMBL" id="CP021023">
    <property type="protein sequence ID" value="ARN56942.1"/>
    <property type="molecule type" value="Genomic_DNA"/>
</dbReference>
<proteinExistence type="predicted"/>
<gene>
    <name evidence="2" type="ORF">STSP1_01335</name>
</gene>
<dbReference type="InterPro" id="IPR013830">
    <property type="entry name" value="SGNH_hydro"/>
</dbReference>
<keyword evidence="3" id="KW-1185">Reference proteome</keyword>
<reference evidence="3" key="1">
    <citation type="submission" date="2017-04" db="EMBL/GenBank/DDBJ databases">
        <title>Comparative genomics and description of representatives of a novel lineage of planctomycetes thriving in anoxic sediments.</title>
        <authorList>
            <person name="Spring S."/>
            <person name="Bunk B."/>
            <person name="Sproer C."/>
        </authorList>
    </citation>
    <scope>NUCLEOTIDE SEQUENCE [LARGE SCALE GENOMIC DNA]</scope>
    <source>
        <strain evidence="3">ST-PulAB-D4</strain>
    </source>
</reference>
<dbReference type="PANTHER" id="PTHR30383">
    <property type="entry name" value="THIOESTERASE 1/PROTEASE 1/LYSOPHOSPHOLIPASE L1"/>
    <property type="match status" value="1"/>
</dbReference>
<sequence length="147" mass="16908">MIVFYAGDNDAASAKPPEQIFEDYKQLLSKIRSDYPNTPFVYLPIKPASSRWQYWDNMSKTNQLIRSYNQKSGNLYYVDTASALLTEEGRPNDQLFLKDRLHLNKKGYEIWNDILRPRLNSIYEKLKGNEGKSGSCEQRACGDSKAG</sequence>
<feature type="domain" description="SGNH hydrolase-type esterase" evidence="1">
    <location>
        <begin position="2"/>
        <end position="110"/>
    </location>
</feature>
<evidence type="ECO:0000313" key="3">
    <source>
        <dbReference type="Proteomes" id="UP000193334"/>
    </source>
</evidence>
<dbReference type="Gene3D" id="3.40.50.1110">
    <property type="entry name" value="SGNH hydrolase"/>
    <property type="match status" value="1"/>
</dbReference>
<keyword evidence="2" id="KW-0456">Lyase</keyword>